<dbReference type="Pfam" id="PF01588">
    <property type="entry name" value="tRNA_bind"/>
    <property type="match status" value="1"/>
</dbReference>
<comment type="subcellular location">
    <subcellularLocation>
        <location evidence="1">Cytoplasm</location>
    </subcellularLocation>
</comment>
<gene>
    <name evidence="9" type="primary">ARC1</name>
    <name evidence="9" type="ORF">H4219_001489</name>
</gene>
<keyword evidence="2" id="KW-0963">Cytoplasm</keyword>
<reference evidence="9" key="1">
    <citation type="submission" date="2022-07" db="EMBL/GenBank/DDBJ databases">
        <title>Phylogenomic reconstructions and comparative analyses of Kickxellomycotina fungi.</title>
        <authorList>
            <person name="Reynolds N.K."/>
            <person name="Stajich J.E."/>
            <person name="Barry K."/>
            <person name="Grigoriev I.V."/>
            <person name="Crous P."/>
            <person name="Smith M.E."/>
        </authorList>
    </citation>
    <scope>NUCLEOTIDE SEQUENCE</scope>
    <source>
        <strain evidence="9">NBRC 100468</strain>
    </source>
</reference>
<sequence>MSQNSASNDKAIKLLQEYIAKTQNIKDTQSLESQLSGLSIGGEAPATNTAALALVEKYNKELSGKSSEDAAKVNQWLTMSARTGLTERQTLTQELNKHLELQTYIVSNYITVADIVTFANVHAYMESLSPQKRFNINHFSRWFDLIQNTLSADTLKAAGLTKIEIDLNAPKPAGASAAAAGAPKEKAAKGEKSEKGGKKEKKEKKPKQEAAPLVIVPSMIDLRVGRINNAKKHPDADALYVEEIDCGEEEPRTVVSGLVKYVPLEEMQNRDCIVVCNLKPVAMRGIKSYAMVLCATSPDGAKVELVEPPKGSKPGDRIVVEGYEEGEPEKVLNPKKKIFETIQPGYLTSEDRVAGWFDENKKFHRLLVNGQECKPATIALGTMK</sequence>
<evidence type="ECO:0000256" key="1">
    <source>
        <dbReference type="ARBA" id="ARBA00004496"/>
    </source>
</evidence>
<dbReference type="FunFam" id="2.40.50.140:FF:000047">
    <property type="entry name" value="tyrosine--tRNA ligase, cytoplasmic isoform X2"/>
    <property type="match status" value="1"/>
</dbReference>
<dbReference type="AlphaFoldDB" id="A0A9W8DQ89"/>
<evidence type="ECO:0000256" key="4">
    <source>
        <dbReference type="ARBA" id="ARBA00022884"/>
    </source>
</evidence>
<dbReference type="InterPro" id="IPR036282">
    <property type="entry name" value="Glutathione-S-Trfase_C_sf"/>
</dbReference>
<dbReference type="GO" id="GO:0017102">
    <property type="term" value="C:methionyl glutamyl tRNA synthetase complex"/>
    <property type="evidence" value="ECO:0007669"/>
    <property type="project" value="TreeGrafter"/>
</dbReference>
<dbReference type="Pfam" id="PF21972">
    <property type="entry name" value="Arc1p_N_like"/>
    <property type="match status" value="1"/>
</dbReference>
<evidence type="ECO:0000313" key="10">
    <source>
        <dbReference type="Proteomes" id="UP001150538"/>
    </source>
</evidence>
<dbReference type="SUPFAM" id="SSF50249">
    <property type="entry name" value="Nucleic acid-binding proteins"/>
    <property type="match status" value="1"/>
</dbReference>
<evidence type="ECO:0000259" key="8">
    <source>
        <dbReference type="PROSITE" id="PS50886"/>
    </source>
</evidence>
<dbReference type="PROSITE" id="PS50886">
    <property type="entry name" value="TRBD"/>
    <property type="match status" value="1"/>
</dbReference>
<dbReference type="PANTHER" id="PTHR11586">
    <property type="entry name" value="TRNA-AMINOACYLATION COFACTOR ARC1 FAMILY MEMBER"/>
    <property type="match status" value="1"/>
</dbReference>
<feature type="domain" description="TRNA-binding" evidence="8">
    <location>
        <begin position="216"/>
        <end position="319"/>
    </location>
</feature>
<dbReference type="OrthoDB" id="19141at2759"/>
<evidence type="ECO:0000256" key="6">
    <source>
        <dbReference type="PROSITE-ProRule" id="PRU00209"/>
    </source>
</evidence>
<comment type="caution">
    <text evidence="9">The sequence shown here is derived from an EMBL/GenBank/DDBJ whole genome shotgun (WGS) entry which is preliminary data.</text>
</comment>
<evidence type="ECO:0000256" key="3">
    <source>
        <dbReference type="ARBA" id="ARBA00022555"/>
    </source>
</evidence>
<dbReference type="PANTHER" id="PTHR11586:SF33">
    <property type="entry name" value="AMINOACYL TRNA SYNTHASE COMPLEX-INTERACTING MULTIFUNCTIONAL PROTEIN 1"/>
    <property type="match status" value="1"/>
</dbReference>
<dbReference type="Gene3D" id="2.40.50.140">
    <property type="entry name" value="Nucleic acid-binding proteins"/>
    <property type="match status" value="1"/>
</dbReference>
<dbReference type="InterPro" id="IPR053836">
    <property type="entry name" value="Arc1-like_N"/>
</dbReference>
<dbReference type="InterPro" id="IPR002547">
    <property type="entry name" value="tRNA-bd_dom"/>
</dbReference>
<dbReference type="EMBL" id="JANBPU010000017">
    <property type="protein sequence ID" value="KAJ1920116.1"/>
    <property type="molecule type" value="Genomic_DNA"/>
</dbReference>
<keyword evidence="5" id="KW-0648">Protein biosynthesis</keyword>
<organism evidence="9 10">
    <name type="scientific">Mycoemilia scoparia</name>
    <dbReference type="NCBI Taxonomy" id="417184"/>
    <lineage>
        <taxon>Eukaryota</taxon>
        <taxon>Fungi</taxon>
        <taxon>Fungi incertae sedis</taxon>
        <taxon>Zoopagomycota</taxon>
        <taxon>Kickxellomycotina</taxon>
        <taxon>Kickxellomycetes</taxon>
        <taxon>Kickxellales</taxon>
        <taxon>Kickxellaceae</taxon>
        <taxon>Mycoemilia</taxon>
    </lineage>
</organism>
<dbReference type="CDD" id="cd10289">
    <property type="entry name" value="GST_C_AaRS_like"/>
    <property type="match status" value="1"/>
</dbReference>
<proteinExistence type="predicted"/>
<dbReference type="GO" id="GO:0006412">
    <property type="term" value="P:translation"/>
    <property type="evidence" value="ECO:0007669"/>
    <property type="project" value="UniProtKB-KW"/>
</dbReference>
<dbReference type="CDD" id="cd02799">
    <property type="entry name" value="tRNA_bind_EMAP-II_like"/>
    <property type="match status" value="1"/>
</dbReference>
<name>A0A9W8DQ89_9FUNG</name>
<keyword evidence="4 6" id="KW-0694">RNA-binding</keyword>
<evidence type="ECO:0000256" key="5">
    <source>
        <dbReference type="ARBA" id="ARBA00022917"/>
    </source>
</evidence>
<dbReference type="SUPFAM" id="SSF47616">
    <property type="entry name" value="GST C-terminal domain-like"/>
    <property type="match status" value="1"/>
</dbReference>
<feature type="compositionally biased region" description="Basic and acidic residues" evidence="7">
    <location>
        <begin position="183"/>
        <end position="197"/>
    </location>
</feature>
<keyword evidence="3 6" id="KW-0820">tRNA-binding</keyword>
<dbReference type="Proteomes" id="UP001150538">
    <property type="component" value="Unassembled WGS sequence"/>
</dbReference>
<keyword evidence="10" id="KW-1185">Reference proteome</keyword>
<dbReference type="InterPro" id="IPR012340">
    <property type="entry name" value="NA-bd_OB-fold"/>
</dbReference>
<feature type="region of interest" description="Disordered" evidence="7">
    <location>
        <begin position="174"/>
        <end position="210"/>
    </location>
</feature>
<accession>A0A9W8DQ89</accession>
<dbReference type="InterPro" id="IPR051270">
    <property type="entry name" value="Tyrosine-tRNA_ligase_regulator"/>
</dbReference>
<evidence type="ECO:0000256" key="2">
    <source>
        <dbReference type="ARBA" id="ARBA00022490"/>
    </source>
</evidence>
<dbReference type="GO" id="GO:0000049">
    <property type="term" value="F:tRNA binding"/>
    <property type="evidence" value="ECO:0007669"/>
    <property type="project" value="UniProtKB-UniRule"/>
</dbReference>
<evidence type="ECO:0000313" key="9">
    <source>
        <dbReference type="EMBL" id="KAJ1920116.1"/>
    </source>
</evidence>
<dbReference type="Gene3D" id="1.20.1050.10">
    <property type="match status" value="1"/>
</dbReference>
<protein>
    <submittedName>
        <fullName evidence="9">G4 quadruplex nucleic acid binding protein</fullName>
    </submittedName>
</protein>
<evidence type="ECO:0000256" key="7">
    <source>
        <dbReference type="SAM" id="MobiDB-lite"/>
    </source>
</evidence>